<evidence type="ECO:0000313" key="2">
    <source>
        <dbReference type="Proteomes" id="UP000317722"/>
    </source>
</evidence>
<dbReference type="SUPFAM" id="SSF55961">
    <property type="entry name" value="Bet v1-like"/>
    <property type="match status" value="1"/>
</dbReference>
<comment type="caution">
    <text evidence="1">The sequence shown here is derived from an EMBL/GenBank/DDBJ whole genome shotgun (WGS) entry which is preliminary data.</text>
</comment>
<proteinExistence type="predicted"/>
<keyword evidence="2" id="KW-1185">Reference proteome</keyword>
<dbReference type="OrthoDB" id="4823586at2"/>
<dbReference type="RefSeq" id="WP_140740918.1">
    <property type="nucleotide sequence ID" value="NZ_RCZM01000004.1"/>
</dbReference>
<gene>
    <name evidence="1" type="ORF">EAH86_11770</name>
</gene>
<dbReference type="InterPro" id="IPR019587">
    <property type="entry name" value="Polyketide_cyclase/dehydratase"/>
</dbReference>
<dbReference type="EMBL" id="RCZM01000004">
    <property type="protein sequence ID" value="TPG15923.1"/>
    <property type="molecule type" value="Genomic_DNA"/>
</dbReference>
<dbReference type="Gene3D" id="3.30.530.20">
    <property type="match status" value="1"/>
</dbReference>
<dbReference type="Proteomes" id="UP000317722">
    <property type="component" value="Unassembled WGS sequence"/>
</dbReference>
<dbReference type="InterPro" id="IPR023393">
    <property type="entry name" value="START-like_dom_sf"/>
</dbReference>
<accession>A0A502CSW3</accession>
<dbReference type="AlphaFoldDB" id="A0A502CSW3"/>
<name>A0A502CSW3_9MICO</name>
<dbReference type="Pfam" id="PF10604">
    <property type="entry name" value="Polyketide_cyc2"/>
    <property type="match status" value="1"/>
</dbReference>
<organism evidence="1 2">
    <name type="scientific">Pedococcus bigeumensis</name>
    <dbReference type="NCBI Taxonomy" id="433644"/>
    <lineage>
        <taxon>Bacteria</taxon>
        <taxon>Bacillati</taxon>
        <taxon>Actinomycetota</taxon>
        <taxon>Actinomycetes</taxon>
        <taxon>Micrococcales</taxon>
        <taxon>Intrasporangiaceae</taxon>
        <taxon>Pedococcus</taxon>
    </lineage>
</organism>
<sequence>MADFLLTRHCAAPPTTVWDVVTDFAAYGDWMPLTRMQVDAGGPRPGWGFAGVSGVGRFGFSDSMLVTAWEPPDAEGVGRFRVVKTGRLLGGWAEIRVEPDGAGTRLDWHEDVVVRPLPFKRVFAPVLGRASVWLYGRALDAMIARADGRHR</sequence>
<evidence type="ECO:0000313" key="1">
    <source>
        <dbReference type="EMBL" id="TPG15923.1"/>
    </source>
</evidence>
<reference evidence="1 2" key="1">
    <citation type="journal article" date="2019" name="Environ. Microbiol.">
        <title>Species interactions and distinct microbial communities in high Arctic permafrost affected cryosols are associated with the CH4 and CO2 gas fluxes.</title>
        <authorList>
            <person name="Altshuler I."/>
            <person name="Hamel J."/>
            <person name="Turney S."/>
            <person name="Magnuson E."/>
            <person name="Levesque R."/>
            <person name="Greer C."/>
            <person name="Whyte L.G."/>
        </authorList>
    </citation>
    <scope>NUCLEOTIDE SEQUENCE [LARGE SCALE GENOMIC DNA]</scope>
    <source>
        <strain evidence="1 2">S9.3A</strain>
    </source>
</reference>
<dbReference type="CDD" id="cd07812">
    <property type="entry name" value="SRPBCC"/>
    <property type="match status" value="1"/>
</dbReference>
<protein>
    <submittedName>
        <fullName evidence="1">SRPBCC family protein</fullName>
    </submittedName>
</protein>